<dbReference type="Proteomes" id="UP000001940">
    <property type="component" value="Chromosome V"/>
</dbReference>
<sequence length="365" mass="41925">MLDQDNSITLVNGHLVPKKILDKFNDYIRYLNVALYEKSIKINQLSVENEINNQFIEFLRDVPENDHEIYESLINVYKNYFQTEWSSPVGELSLSNLSIWDDGTEEEDSAVLNKQGFYEILKDFRSKIPAGNIRLNCEVINVKEEENIMVTLKNGEVLHFDACIVTCSLGYLKKHHKTLFTPQLTSVKQDAINRMGFGNNLKVFLEYSDSWWNSLNTILILTHGENEDFMVFQPSSWAENILLCWIAGSGPKKICDKTDFELKILLDTHLHDQLKNYLDVKASVKIYRKNWINDEFTLGSYSYLTPGQIVGEDICILAQPVLKDNNPVICFAGEHTDSTMYQTTVGAVRSGLREASRISEHTFEK</sequence>
<dbReference type="Gene3D" id="3.90.660.10">
    <property type="match status" value="1"/>
</dbReference>
<dbReference type="OrthoDB" id="5046242at2759"/>
<dbReference type="Gene3D" id="3.50.50.60">
    <property type="entry name" value="FAD/NAD(P)-binding domain"/>
    <property type="match status" value="1"/>
</dbReference>
<evidence type="ECO:0000313" key="3">
    <source>
        <dbReference type="Proteomes" id="UP000001940"/>
    </source>
</evidence>
<name>E0AHD4_CAEEL</name>
<evidence type="ECO:0000313" key="2">
    <source>
        <dbReference type="EMBL" id="CBW44374.1"/>
    </source>
</evidence>
<protein>
    <submittedName>
        <fullName evidence="2">Amine oxidase domain-containing protein</fullName>
    </submittedName>
</protein>
<dbReference type="PANTHER" id="PTHR10742:SF407">
    <property type="entry name" value="AMINE OXIDASE DOMAIN-CONTAINING PROTEIN"/>
    <property type="match status" value="1"/>
</dbReference>
<evidence type="ECO:0007829" key="5">
    <source>
        <dbReference type="PeptideAtlas" id="E0AHD4"/>
    </source>
</evidence>
<keyword evidence="5" id="KW-1267">Proteomics identification</keyword>
<dbReference type="GeneID" id="184919"/>
<gene>
    <name evidence="2 4" type="primary">amx-3</name>
    <name evidence="2" type="ORF">CELE_F25C8.2</name>
    <name evidence="4" type="ORF">F25C8.2</name>
</gene>
<accession>E0AHD4</accession>
<dbReference type="CTD" id="184919"/>
<dbReference type="SUPFAM" id="SSF54373">
    <property type="entry name" value="FAD-linked reductases, C-terminal domain"/>
    <property type="match status" value="1"/>
</dbReference>
<dbReference type="Pfam" id="PF01593">
    <property type="entry name" value="Amino_oxidase"/>
    <property type="match status" value="1"/>
</dbReference>
<feature type="domain" description="Amine oxidase" evidence="1">
    <location>
        <begin position="23"/>
        <end position="358"/>
    </location>
</feature>
<dbReference type="HOGENOM" id="CLU_004498_2_3_1"/>
<dbReference type="GO" id="GO:0016491">
    <property type="term" value="F:oxidoreductase activity"/>
    <property type="evidence" value="ECO:0007669"/>
    <property type="project" value="InterPro"/>
</dbReference>
<dbReference type="KEGG" id="cel:CELE_F25C8.2"/>
<dbReference type="Bgee" id="WBGene00000139">
    <property type="expression patterns" value="Expressed in adult organism and 2 other cell types or tissues"/>
</dbReference>
<dbReference type="InterPro" id="IPR002937">
    <property type="entry name" value="Amino_oxidase"/>
</dbReference>
<dbReference type="WormBase" id="F25C8.2b">
    <property type="protein sequence ID" value="CE45241"/>
    <property type="gene ID" value="WBGene00000139"/>
    <property type="gene designation" value="amx-3"/>
</dbReference>
<dbReference type="SUPFAM" id="SSF51905">
    <property type="entry name" value="FAD/NAD(P)-binding domain"/>
    <property type="match status" value="1"/>
</dbReference>
<dbReference type="InterPro" id="IPR036188">
    <property type="entry name" value="FAD/NAD-bd_sf"/>
</dbReference>
<dbReference type="RefSeq" id="NP_001256964.1">
    <property type="nucleotide sequence ID" value="NM_001270035.3"/>
</dbReference>
<dbReference type="EMBL" id="BX284605">
    <property type="protein sequence ID" value="CBW44374.1"/>
    <property type="molecule type" value="Genomic_DNA"/>
</dbReference>
<proteinExistence type="evidence at protein level"/>
<dbReference type="ExpressionAtlas" id="E0AHD4">
    <property type="expression patterns" value="baseline and differential"/>
</dbReference>
<reference evidence="2 3" key="1">
    <citation type="journal article" date="1998" name="Science">
        <title>Genome sequence of the nematode C. elegans: a platform for investigating biology.</title>
        <authorList>
            <consortium name="The C. elegans sequencing consortium"/>
            <person name="Sulson J.E."/>
            <person name="Waterston R."/>
        </authorList>
    </citation>
    <scope>NUCLEOTIDE SEQUENCE [LARGE SCALE GENOMIC DNA]</scope>
    <source>
        <strain evidence="2 3">Bristol N2</strain>
    </source>
</reference>
<dbReference type="AlphaFoldDB" id="E0AHD4"/>
<dbReference type="InterPro" id="IPR050281">
    <property type="entry name" value="Flavin_monoamine_oxidase"/>
</dbReference>
<evidence type="ECO:0000259" key="1">
    <source>
        <dbReference type="Pfam" id="PF01593"/>
    </source>
</evidence>
<dbReference type="AGR" id="WB:WBGene00000139"/>
<dbReference type="PANTHER" id="PTHR10742">
    <property type="entry name" value="FLAVIN MONOAMINE OXIDASE"/>
    <property type="match status" value="1"/>
</dbReference>
<keyword evidence="3" id="KW-1185">Reference proteome</keyword>
<dbReference type="SMR" id="E0AHD4"/>
<evidence type="ECO:0000313" key="4">
    <source>
        <dbReference type="WormBase" id="F25C8.2b"/>
    </source>
</evidence>
<organism evidence="2 3">
    <name type="scientific">Caenorhabditis elegans</name>
    <dbReference type="NCBI Taxonomy" id="6239"/>
    <lineage>
        <taxon>Eukaryota</taxon>
        <taxon>Metazoa</taxon>
        <taxon>Ecdysozoa</taxon>
        <taxon>Nematoda</taxon>
        <taxon>Chromadorea</taxon>
        <taxon>Rhabditida</taxon>
        <taxon>Rhabditina</taxon>
        <taxon>Rhabditomorpha</taxon>
        <taxon>Rhabditoidea</taxon>
        <taxon>Rhabditidae</taxon>
        <taxon>Peloderinae</taxon>
        <taxon>Caenorhabditis</taxon>
    </lineage>
</organism>